<dbReference type="AlphaFoldDB" id="A0A1I2JX78"/>
<accession>A0A1I2JX78</accession>
<reference evidence="1 2" key="1">
    <citation type="submission" date="2016-10" db="EMBL/GenBank/DDBJ databases">
        <authorList>
            <person name="de Groot N.N."/>
        </authorList>
    </citation>
    <scope>NUCLEOTIDE SEQUENCE [LARGE SCALE GENOMIC DNA]</scope>
    <source>
        <strain evidence="1 2">CGMCC 4.3510</strain>
    </source>
</reference>
<gene>
    <name evidence="1" type="ORF">SAMN05216251_12037</name>
</gene>
<dbReference type="STRING" id="380248.SAMN05216251_12037"/>
<sequence length="53" mass="6112">MISQLLTRYRSLRRDGAAEPPRYRGYMPRSFSPLHAVVEPAAQDEREKSHVGQ</sequence>
<dbReference type="EMBL" id="FONG01000020">
    <property type="protein sequence ID" value="SFF58480.1"/>
    <property type="molecule type" value="Genomic_DNA"/>
</dbReference>
<proteinExistence type="predicted"/>
<dbReference type="Proteomes" id="UP000199323">
    <property type="component" value="Unassembled WGS sequence"/>
</dbReference>
<name>A0A1I2JX78_9ACTN</name>
<organism evidence="1 2">
    <name type="scientific">Actinacidiphila alni</name>
    <dbReference type="NCBI Taxonomy" id="380248"/>
    <lineage>
        <taxon>Bacteria</taxon>
        <taxon>Bacillati</taxon>
        <taxon>Actinomycetota</taxon>
        <taxon>Actinomycetes</taxon>
        <taxon>Kitasatosporales</taxon>
        <taxon>Streptomycetaceae</taxon>
        <taxon>Actinacidiphila</taxon>
    </lineage>
</organism>
<evidence type="ECO:0000313" key="2">
    <source>
        <dbReference type="Proteomes" id="UP000199323"/>
    </source>
</evidence>
<evidence type="ECO:0000313" key="1">
    <source>
        <dbReference type="EMBL" id="SFF58480.1"/>
    </source>
</evidence>
<keyword evidence="2" id="KW-1185">Reference proteome</keyword>
<protein>
    <submittedName>
        <fullName evidence="1">Uncharacterized protein</fullName>
    </submittedName>
</protein>
<dbReference type="RefSeq" id="WP_177246642.1">
    <property type="nucleotide sequence ID" value="NZ_FONG01000020.1"/>
</dbReference>